<dbReference type="AlphaFoldDB" id="A0AAN9SS30"/>
<keyword evidence="1" id="KW-0472">Membrane</keyword>
<gene>
    <name evidence="2" type="ORF">VNO78_14296</name>
</gene>
<keyword evidence="3" id="KW-1185">Reference proteome</keyword>
<proteinExistence type="predicted"/>
<feature type="transmembrane region" description="Helical" evidence="1">
    <location>
        <begin position="68"/>
        <end position="90"/>
    </location>
</feature>
<reference evidence="2 3" key="1">
    <citation type="submission" date="2024-01" db="EMBL/GenBank/DDBJ databases">
        <title>The genomes of 5 underutilized Papilionoideae crops provide insights into root nodulation and disease resistanc.</title>
        <authorList>
            <person name="Jiang F."/>
        </authorList>
    </citation>
    <scope>NUCLEOTIDE SEQUENCE [LARGE SCALE GENOMIC DNA]</scope>
    <source>
        <strain evidence="2">DUOXIRENSHENG_FW03</strain>
        <tissue evidence="2">Leaves</tissue>
    </source>
</reference>
<dbReference type="Proteomes" id="UP001386955">
    <property type="component" value="Unassembled WGS sequence"/>
</dbReference>
<evidence type="ECO:0000313" key="3">
    <source>
        <dbReference type="Proteomes" id="UP001386955"/>
    </source>
</evidence>
<sequence length="92" mass="10671">MTDNESYIIQRLVPLVTMIIILTQQITTENTRRIERANDGEVVNDTITTKHKSFGSNTNTRIIFSLQLSLNSFSHLFLFLFFLLLCLTTFQE</sequence>
<name>A0AAN9SS30_PSOTE</name>
<comment type="caution">
    <text evidence="2">The sequence shown here is derived from an EMBL/GenBank/DDBJ whole genome shotgun (WGS) entry which is preliminary data.</text>
</comment>
<evidence type="ECO:0000313" key="2">
    <source>
        <dbReference type="EMBL" id="KAK7402212.1"/>
    </source>
</evidence>
<evidence type="ECO:0000256" key="1">
    <source>
        <dbReference type="SAM" id="Phobius"/>
    </source>
</evidence>
<keyword evidence="1" id="KW-1133">Transmembrane helix</keyword>
<protein>
    <submittedName>
        <fullName evidence="2">Uncharacterized protein</fullName>
    </submittedName>
</protein>
<keyword evidence="1" id="KW-0812">Transmembrane</keyword>
<dbReference type="EMBL" id="JAYMYS010000003">
    <property type="protein sequence ID" value="KAK7402212.1"/>
    <property type="molecule type" value="Genomic_DNA"/>
</dbReference>
<accession>A0AAN9SS30</accession>
<organism evidence="2 3">
    <name type="scientific">Psophocarpus tetragonolobus</name>
    <name type="common">Winged bean</name>
    <name type="synonym">Dolichos tetragonolobus</name>
    <dbReference type="NCBI Taxonomy" id="3891"/>
    <lineage>
        <taxon>Eukaryota</taxon>
        <taxon>Viridiplantae</taxon>
        <taxon>Streptophyta</taxon>
        <taxon>Embryophyta</taxon>
        <taxon>Tracheophyta</taxon>
        <taxon>Spermatophyta</taxon>
        <taxon>Magnoliopsida</taxon>
        <taxon>eudicotyledons</taxon>
        <taxon>Gunneridae</taxon>
        <taxon>Pentapetalae</taxon>
        <taxon>rosids</taxon>
        <taxon>fabids</taxon>
        <taxon>Fabales</taxon>
        <taxon>Fabaceae</taxon>
        <taxon>Papilionoideae</taxon>
        <taxon>50 kb inversion clade</taxon>
        <taxon>NPAAA clade</taxon>
        <taxon>indigoferoid/millettioid clade</taxon>
        <taxon>Phaseoleae</taxon>
        <taxon>Psophocarpus</taxon>
    </lineage>
</organism>